<dbReference type="GO" id="GO:0006777">
    <property type="term" value="P:Mo-molybdopterin cofactor biosynthetic process"/>
    <property type="evidence" value="ECO:0007669"/>
    <property type="project" value="UniProtKB-UniRule"/>
</dbReference>
<dbReference type="Gene3D" id="2.170.190.11">
    <property type="entry name" value="Molybdopterin biosynthesis moea protein, domain 3"/>
    <property type="match status" value="1"/>
</dbReference>
<dbReference type="Proteomes" id="UP000197290">
    <property type="component" value="Unassembled WGS sequence"/>
</dbReference>
<dbReference type="InterPro" id="IPR001453">
    <property type="entry name" value="MoaB/Mog_dom"/>
</dbReference>
<keyword evidence="6" id="KW-0460">Magnesium</keyword>
<dbReference type="OrthoDB" id="9804758at2"/>
<keyword evidence="9" id="KW-1185">Reference proteome</keyword>
<name>A0A245ZPI9_9SPHN</name>
<evidence type="ECO:0000256" key="2">
    <source>
        <dbReference type="ARBA" id="ARBA00005046"/>
    </source>
</evidence>
<accession>A0A245ZPI9</accession>
<keyword evidence="6" id="KW-0479">Metal-binding</keyword>
<dbReference type="Pfam" id="PF03454">
    <property type="entry name" value="MoeA_C"/>
    <property type="match status" value="1"/>
</dbReference>
<feature type="domain" description="MoaB/Mog" evidence="7">
    <location>
        <begin position="177"/>
        <end position="313"/>
    </location>
</feature>
<evidence type="ECO:0000256" key="4">
    <source>
        <dbReference type="ARBA" id="ARBA00023150"/>
    </source>
</evidence>
<dbReference type="InterPro" id="IPR036425">
    <property type="entry name" value="MoaB/Mog-like_dom_sf"/>
</dbReference>
<dbReference type="Pfam" id="PF00994">
    <property type="entry name" value="MoCF_biosynth"/>
    <property type="match status" value="1"/>
</dbReference>
<comment type="catalytic activity">
    <reaction evidence="5">
        <text>adenylyl-molybdopterin + molybdate = Mo-molybdopterin + AMP + H(+)</text>
        <dbReference type="Rhea" id="RHEA:35047"/>
        <dbReference type="ChEBI" id="CHEBI:15378"/>
        <dbReference type="ChEBI" id="CHEBI:36264"/>
        <dbReference type="ChEBI" id="CHEBI:62727"/>
        <dbReference type="ChEBI" id="CHEBI:71302"/>
        <dbReference type="ChEBI" id="CHEBI:456215"/>
        <dbReference type="EC" id="2.10.1.1"/>
    </reaction>
</comment>
<gene>
    <name evidence="8" type="primary">moeA</name>
    <name evidence="8" type="ORF">SPDO_16580</name>
</gene>
<dbReference type="RefSeq" id="WP_088366949.1">
    <property type="nucleotide sequence ID" value="NZ_NBBI01000002.1"/>
</dbReference>
<dbReference type="AlphaFoldDB" id="A0A245ZPI9"/>
<dbReference type="InterPro" id="IPR005111">
    <property type="entry name" value="MoeA_C_domain_IV"/>
</dbReference>
<comment type="pathway">
    <text evidence="2 6">Cofactor biosynthesis; molybdopterin biosynthesis.</text>
</comment>
<keyword evidence="6 8" id="KW-0808">Transferase</keyword>
<dbReference type="SMART" id="SM00852">
    <property type="entry name" value="MoCF_biosynth"/>
    <property type="match status" value="1"/>
</dbReference>
<dbReference type="Gene3D" id="3.90.105.10">
    <property type="entry name" value="Molybdopterin biosynthesis moea protein, domain 2"/>
    <property type="match status" value="1"/>
</dbReference>
<evidence type="ECO:0000313" key="8">
    <source>
        <dbReference type="EMBL" id="OWK31648.1"/>
    </source>
</evidence>
<reference evidence="8 9" key="1">
    <citation type="submission" date="2017-03" db="EMBL/GenBank/DDBJ databases">
        <title>Genome sequence of Sphingomonas dokdonensis DSM 21029.</title>
        <authorList>
            <person name="Poehlein A."/>
            <person name="Wuebbeler J.H."/>
            <person name="Steinbuechel A."/>
            <person name="Daniel R."/>
        </authorList>
    </citation>
    <scope>NUCLEOTIDE SEQUENCE [LARGE SCALE GENOMIC DNA]</scope>
    <source>
        <strain evidence="8 9">DSM 21029</strain>
    </source>
</reference>
<dbReference type="PANTHER" id="PTHR10192:SF5">
    <property type="entry name" value="GEPHYRIN"/>
    <property type="match status" value="1"/>
</dbReference>
<comment type="caution">
    <text evidence="8">The sequence shown here is derived from an EMBL/GenBank/DDBJ whole genome shotgun (WGS) entry which is preliminary data.</text>
</comment>
<dbReference type="InterPro" id="IPR036688">
    <property type="entry name" value="MoeA_C_domain_IV_sf"/>
</dbReference>
<dbReference type="GO" id="GO:0061599">
    <property type="term" value="F:molybdopterin molybdotransferase activity"/>
    <property type="evidence" value="ECO:0007669"/>
    <property type="project" value="UniProtKB-UniRule"/>
</dbReference>
<dbReference type="InterPro" id="IPR038987">
    <property type="entry name" value="MoeA-like"/>
</dbReference>
<sequence length="394" mass="41347">MSELLPVAEAQARLFAANPPVATEVLPITEAIGRWIAAPILAERTQPAHDLSAMDGYALRWADMPGPWRVIGESAAGRPFPGVVRDGEAVRIFTGAAMPDGADTVLVQEEAERDGERLILDGAGPPRKAANVRHKGLDFSKGDPLVAAGDRLTAARIAVAATGGARNVTVRRRIRVAIAATGDELIEPGSGTSPDALPESNRLLLRALLADVPAEIIDLGILPDQQDVLTKAFATVDADLLVTTGGASVGDHDLVRPALLAAGASIDFWRVALRPGKPLMAGRRGDLAVLGLPGNPVSAFVTTLLFVKPLVAHLAGAHRPLPTTTRAILGEALPANGPRTDYMRAELRDGRAFVATIQDSSMLLTLARAGCLIVRAPHDPARECGESAEIFMIG</sequence>
<dbReference type="EMBL" id="NBBI01000002">
    <property type="protein sequence ID" value="OWK31648.1"/>
    <property type="molecule type" value="Genomic_DNA"/>
</dbReference>
<evidence type="ECO:0000256" key="6">
    <source>
        <dbReference type="RuleBase" id="RU365090"/>
    </source>
</evidence>
<dbReference type="GO" id="GO:0005829">
    <property type="term" value="C:cytosol"/>
    <property type="evidence" value="ECO:0007669"/>
    <property type="project" value="TreeGrafter"/>
</dbReference>
<dbReference type="CDD" id="cd00887">
    <property type="entry name" value="MoeA"/>
    <property type="match status" value="1"/>
</dbReference>
<keyword evidence="6" id="KW-0500">Molybdenum</keyword>
<evidence type="ECO:0000256" key="3">
    <source>
        <dbReference type="ARBA" id="ARBA00010763"/>
    </source>
</evidence>
<evidence type="ECO:0000259" key="7">
    <source>
        <dbReference type="SMART" id="SM00852"/>
    </source>
</evidence>
<dbReference type="SUPFAM" id="SSF53218">
    <property type="entry name" value="Molybdenum cofactor biosynthesis proteins"/>
    <property type="match status" value="1"/>
</dbReference>
<dbReference type="GO" id="GO:0046872">
    <property type="term" value="F:metal ion binding"/>
    <property type="evidence" value="ECO:0007669"/>
    <property type="project" value="UniProtKB-UniRule"/>
</dbReference>
<dbReference type="InterPro" id="IPR005110">
    <property type="entry name" value="MoeA_linker/N"/>
</dbReference>
<dbReference type="InterPro" id="IPR036135">
    <property type="entry name" value="MoeA_linker/N_sf"/>
</dbReference>
<dbReference type="PANTHER" id="PTHR10192">
    <property type="entry name" value="MOLYBDOPTERIN BIOSYNTHESIS PROTEIN"/>
    <property type="match status" value="1"/>
</dbReference>
<evidence type="ECO:0000256" key="1">
    <source>
        <dbReference type="ARBA" id="ARBA00002901"/>
    </source>
</evidence>
<proteinExistence type="inferred from homology"/>
<dbReference type="EC" id="2.10.1.1" evidence="6"/>
<dbReference type="SUPFAM" id="SSF63882">
    <property type="entry name" value="MoeA N-terminal region -like"/>
    <property type="match status" value="1"/>
</dbReference>
<comment type="similarity">
    <text evidence="3 6">Belongs to the MoeA family.</text>
</comment>
<comment type="cofactor">
    <cofactor evidence="6">
        <name>Mg(2+)</name>
        <dbReference type="ChEBI" id="CHEBI:18420"/>
    </cofactor>
</comment>
<organism evidence="8 9">
    <name type="scientific">Sphingomonas dokdonensis</name>
    <dbReference type="NCBI Taxonomy" id="344880"/>
    <lineage>
        <taxon>Bacteria</taxon>
        <taxon>Pseudomonadati</taxon>
        <taxon>Pseudomonadota</taxon>
        <taxon>Alphaproteobacteria</taxon>
        <taxon>Sphingomonadales</taxon>
        <taxon>Sphingomonadaceae</taxon>
        <taxon>Sphingomonas</taxon>
    </lineage>
</organism>
<dbReference type="UniPathway" id="UPA00344"/>
<dbReference type="Pfam" id="PF03453">
    <property type="entry name" value="MoeA_N"/>
    <property type="match status" value="1"/>
</dbReference>
<dbReference type="SUPFAM" id="SSF63867">
    <property type="entry name" value="MoeA C-terminal domain-like"/>
    <property type="match status" value="1"/>
</dbReference>
<dbReference type="Gene3D" id="3.40.980.10">
    <property type="entry name" value="MoaB/Mog-like domain"/>
    <property type="match status" value="1"/>
</dbReference>
<evidence type="ECO:0000313" key="9">
    <source>
        <dbReference type="Proteomes" id="UP000197290"/>
    </source>
</evidence>
<dbReference type="Gene3D" id="2.40.340.10">
    <property type="entry name" value="MoeA, C-terminal, domain IV"/>
    <property type="match status" value="1"/>
</dbReference>
<keyword evidence="4 6" id="KW-0501">Molybdenum cofactor biosynthesis</keyword>
<evidence type="ECO:0000256" key="5">
    <source>
        <dbReference type="ARBA" id="ARBA00047317"/>
    </source>
</evidence>
<protein>
    <recommendedName>
        <fullName evidence="6">Molybdopterin molybdenumtransferase</fullName>
        <ecNumber evidence="6">2.10.1.1</ecNumber>
    </recommendedName>
</protein>
<comment type="function">
    <text evidence="1 6">Catalyzes the insertion of molybdate into adenylated molybdopterin with the concomitant release of AMP.</text>
</comment>